<name>A0A242MLF6_CABSO</name>
<evidence type="ECO:0000313" key="2">
    <source>
        <dbReference type="EMBL" id="OTP72155.1"/>
    </source>
</evidence>
<dbReference type="InterPro" id="IPR024311">
    <property type="entry name" value="Lipocalin-like"/>
</dbReference>
<feature type="domain" description="Lipocalin-like" evidence="1">
    <location>
        <begin position="3"/>
        <end position="69"/>
    </location>
</feature>
<accession>A0A242MLF6</accession>
<dbReference type="AlphaFoldDB" id="A0A242MLF6"/>
<reference evidence="2 3" key="1">
    <citation type="submission" date="2017-03" db="EMBL/GenBank/DDBJ databases">
        <title>Genome analysis of strain PAMC 26510.</title>
        <authorList>
            <person name="Oh H.-M."/>
            <person name="Yang J.-A."/>
        </authorList>
    </citation>
    <scope>NUCLEOTIDE SEQUENCE [LARGE SCALE GENOMIC DNA]</scope>
    <source>
        <strain evidence="2 3">PAMC 26510</strain>
    </source>
</reference>
<proteinExistence type="predicted"/>
<evidence type="ECO:0000259" key="1">
    <source>
        <dbReference type="Pfam" id="PF13924"/>
    </source>
</evidence>
<protein>
    <recommendedName>
        <fullName evidence="1">Lipocalin-like domain-containing protein</fullName>
    </recommendedName>
</protein>
<evidence type="ECO:0000313" key="3">
    <source>
        <dbReference type="Proteomes" id="UP000194546"/>
    </source>
</evidence>
<dbReference type="Proteomes" id="UP000194546">
    <property type="component" value="Unassembled WGS sequence"/>
</dbReference>
<dbReference type="Pfam" id="PF13924">
    <property type="entry name" value="Lipocalin_5"/>
    <property type="match status" value="1"/>
</dbReference>
<comment type="caution">
    <text evidence="2">The sequence shown here is derived from an EMBL/GenBank/DDBJ whole genome shotgun (WGS) entry which is preliminary data.</text>
</comment>
<sequence length="72" mass="7806">MVQGSLAYFGTFSIHAEEQGVTFHILGATLPNWIETTQERGISMSSRDRLSLSNVHGSGGGSALIVWRRKAS</sequence>
<gene>
    <name evidence="2" type="ORF">PAMC26510_22185</name>
</gene>
<organism evidence="2 3">
    <name type="scientific">Caballeronia sordidicola</name>
    <name type="common">Burkholderia sordidicola</name>
    <dbReference type="NCBI Taxonomy" id="196367"/>
    <lineage>
        <taxon>Bacteria</taxon>
        <taxon>Pseudomonadati</taxon>
        <taxon>Pseudomonadota</taxon>
        <taxon>Betaproteobacteria</taxon>
        <taxon>Burkholderiales</taxon>
        <taxon>Burkholderiaceae</taxon>
        <taxon>Caballeronia</taxon>
    </lineage>
</organism>
<dbReference type="EMBL" id="NBTY01000117">
    <property type="protein sequence ID" value="OTP72155.1"/>
    <property type="molecule type" value="Genomic_DNA"/>
</dbReference>